<feature type="compositionally biased region" description="Low complexity" evidence="1">
    <location>
        <begin position="182"/>
        <end position="191"/>
    </location>
</feature>
<name>A0A8K0WXW9_9PEZI</name>
<comment type="caution">
    <text evidence="2">The sequence shown here is derived from an EMBL/GenBank/DDBJ whole genome shotgun (WGS) entry which is preliminary data.</text>
</comment>
<protein>
    <submittedName>
        <fullName evidence="2">Uncharacterized protein</fullName>
    </submittedName>
</protein>
<keyword evidence="3" id="KW-1185">Reference proteome</keyword>
<dbReference type="EMBL" id="JAGPXD010000007">
    <property type="protein sequence ID" value="KAH7347536.1"/>
    <property type="molecule type" value="Genomic_DNA"/>
</dbReference>
<sequence>MKCPPKGAEHWHASGVCQWFQSCWRYRSAPDLFTRSDNATHTVLGTQHAEGRRGINCFSSCLISYTTLLPPSKSSQDGSARDTPGDAAGSSSRHRAVLPRSRAGLLRVITRLLRLISTTGRSRRRRRARHGSRLHGLGALSRSARRGALDSAGPLRPAGGVVVRHLGRAVGAVARPRGARRGPGLRLLDPGVDGREDGRRGGGSAQLGRDDGQHVLVVQVVALREEAVDVEAAFAGELLGEEGALAHALRVRVEVEGFGAVGGALYLDGLDADAGRDGAVAVGLGLAEGRDVVGVAVACLAGERGLASLGSAQARVEGRVAARPRRTDCWRMMDAV</sequence>
<dbReference type="Proteomes" id="UP000813385">
    <property type="component" value="Unassembled WGS sequence"/>
</dbReference>
<proteinExistence type="predicted"/>
<reference evidence="2" key="1">
    <citation type="journal article" date="2021" name="Nat. Commun.">
        <title>Genetic determinants of endophytism in the Arabidopsis root mycobiome.</title>
        <authorList>
            <person name="Mesny F."/>
            <person name="Miyauchi S."/>
            <person name="Thiergart T."/>
            <person name="Pickel B."/>
            <person name="Atanasova L."/>
            <person name="Karlsson M."/>
            <person name="Huettel B."/>
            <person name="Barry K.W."/>
            <person name="Haridas S."/>
            <person name="Chen C."/>
            <person name="Bauer D."/>
            <person name="Andreopoulos W."/>
            <person name="Pangilinan J."/>
            <person name="LaButti K."/>
            <person name="Riley R."/>
            <person name="Lipzen A."/>
            <person name="Clum A."/>
            <person name="Drula E."/>
            <person name="Henrissat B."/>
            <person name="Kohler A."/>
            <person name="Grigoriev I.V."/>
            <person name="Martin F.M."/>
            <person name="Hacquard S."/>
        </authorList>
    </citation>
    <scope>NUCLEOTIDE SEQUENCE</scope>
    <source>
        <strain evidence="2">MPI-CAGE-AT-0016</strain>
    </source>
</reference>
<evidence type="ECO:0000313" key="2">
    <source>
        <dbReference type="EMBL" id="KAH7347536.1"/>
    </source>
</evidence>
<evidence type="ECO:0000313" key="3">
    <source>
        <dbReference type="Proteomes" id="UP000813385"/>
    </source>
</evidence>
<feature type="region of interest" description="Disordered" evidence="1">
    <location>
        <begin position="182"/>
        <end position="208"/>
    </location>
</feature>
<organism evidence="2 3">
    <name type="scientific">Plectosphaerella cucumerina</name>
    <dbReference type="NCBI Taxonomy" id="40658"/>
    <lineage>
        <taxon>Eukaryota</taxon>
        <taxon>Fungi</taxon>
        <taxon>Dikarya</taxon>
        <taxon>Ascomycota</taxon>
        <taxon>Pezizomycotina</taxon>
        <taxon>Sordariomycetes</taxon>
        <taxon>Hypocreomycetidae</taxon>
        <taxon>Glomerellales</taxon>
        <taxon>Plectosphaerellaceae</taxon>
        <taxon>Plectosphaerella</taxon>
    </lineage>
</organism>
<feature type="region of interest" description="Disordered" evidence="1">
    <location>
        <begin position="71"/>
        <end position="96"/>
    </location>
</feature>
<dbReference type="AlphaFoldDB" id="A0A8K0WXW9"/>
<gene>
    <name evidence="2" type="ORF">B0T11DRAFT_142360</name>
</gene>
<accession>A0A8K0WXW9</accession>
<dbReference type="PROSITE" id="PS51257">
    <property type="entry name" value="PROKAR_LIPOPROTEIN"/>
    <property type="match status" value="1"/>
</dbReference>
<evidence type="ECO:0000256" key="1">
    <source>
        <dbReference type="SAM" id="MobiDB-lite"/>
    </source>
</evidence>